<reference evidence="6" key="2">
    <citation type="submission" date="2025-08" db="UniProtKB">
        <authorList>
            <consortium name="RefSeq"/>
        </authorList>
    </citation>
    <scope>IDENTIFICATION</scope>
    <source>
        <tissue evidence="6">Leaf</tissue>
    </source>
</reference>
<proteinExistence type="predicted"/>
<evidence type="ECO:0000259" key="4">
    <source>
        <dbReference type="PROSITE" id="PS50102"/>
    </source>
</evidence>
<dbReference type="PROSITE" id="PS50102">
    <property type="entry name" value="RRM"/>
    <property type="match status" value="1"/>
</dbReference>
<reference evidence="5" key="1">
    <citation type="submission" date="2025-05" db="UniProtKB">
        <authorList>
            <consortium name="RefSeq"/>
        </authorList>
    </citation>
    <scope>NUCLEOTIDE SEQUENCE [LARGE SCALE GENOMIC DNA]</scope>
</reference>
<dbReference type="InterPro" id="IPR012677">
    <property type="entry name" value="Nucleotide-bd_a/b_plait_sf"/>
</dbReference>
<dbReference type="PANTHER" id="PTHR11176">
    <property type="entry name" value="BOULE-RELATED"/>
    <property type="match status" value="1"/>
</dbReference>
<dbReference type="GeneID" id="115738542"/>
<evidence type="ECO:0000256" key="2">
    <source>
        <dbReference type="PROSITE-ProRule" id="PRU00176"/>
    </source>
</evidence>
<dbReference type="GO" id="GO:0003723">
    <property type="term" value="F:RNA binding"/>
    <property type="evidence" value="ECO:0007669"/>
    <property type="project" value="UniProtKB-UniRule"/>
</dbReference>
<evidence type="ECO:0000256" key="3">
    <source>
        <dbReference type="SAM" id="MobiDB-lite"/>
    </source>
</evidence>
<gene>
    <name evidence="6" type="primary">LOC115738542</name>
</gene>
<dbReference type="InterPro" id="IPR035979">
    <property type="entry name" value="RBD_domain_sf"/>
</dbReference>
<dbReference type="OrthoDB" id="439808at2759"/>
<sequence length="280" mass="30277">MDYHESSGSGFQFVNPAFGDTTYTKVFVGGLAWGTQSETLRQHFEQFGPILEAVVITDKTTGRSKGYGFVTFQEAEAARRACADPTPIIDGRRANCNLASLGRARPPPSFGNQRSAALYGGGVQPYQGAYTGDFGYQQPVYYSYQHGYTYPAYRYSAHGPEYVYTQGVYSPYMGQQYLQMYGVQAAIYPYSQMGQSISTGRGFSTIPQYPTPSHQIVQLGGPSADAMATSQIPTIHAMYHTGVATAFAAQPQIIIPSAPPKFMQSSSSDGTSGFSSSCGD</sequence>
<dbReference type="Pfam" id="PF00076">
    <property type="entry name" value="RRM_1"/>
    <property type="match status" value="1"/>
</dbReference>
<dbReference type="Proteomes" id="UP000827889">
    <property type="component" value="Chromosome 2"/>
</dbReference>
<dbReference type="AlphaFoldDB" id="A0A8B8NZ98"/>
<organism evidence="5 6">
    <name type="scientific">Rhodamnia argentea</name>
    <dbReference type="NCBI Taxonomy" id="178133"/>
    <lineage>
        <taxon>Eukaryota</taxon>
        <taxon>Viridiplantae</taxon>
        <taxon>Streptophyta</taxon>
        <taxon>Embryophyta</taxon>
        <taxon>Tracheophyta</taxon>
        <taxon>Spermatophyta</taxon>
        <taxon>Magnoliopsida</taxon>
        <taxon>eudicotyledons</taxon>
        <taxon>Gunneridae</taxon>
        <taxon>Pentapetalae</taxon>
        <taxon>rosids</taxon>
        <taxon>malvids</taxon>
        <taxon>Myrtales</taxon>
        <taxon>Myrtaceae</taxon>
        <taxon>Myrtoideae</taxon>
        <taxon>Myrteae</taxon>
        <taxon>Australasian group</taxon>
        <taxon>Rhodamnia</taxon>
    </lineage>
</organism>
<dbReference type="Gene3D" id="3.30.70.330">
    <property type="match status" value="1"/>
</dbReference>
<accession>A0A8B8NZ98</accession>
<dbReference type="InterPro" id="IPR000504">
    <property type="entry name" value="RRM_dom"/>
</dbReference>
<dbReference type="PANTHER" id="PTHR11176:SF57">
    <property type="entry name" value="PROTEIN BOULE"/>
    <property type="match status" value="1"/>
</dbReference>
<evidence type="ECO:0000256" key="1">
    <source>
        <dbReference type="ARBA" id="ARBA00022884"/>
    </source>
</evidence>
<dbReference type="SMART" id="SM00360">
    <property type="entry name" value="RRM"/>
    <property type="match status" value="1"/>
</dbReference>
<dbReference type="KEGG" id="rarg:115738542"/>
<protein>
    <submittedName>
        <fullName evidence="6">Probable RNA-binding protein ARP1 isoform X1</fullName>
    </submittedName>
</protein>
<keyword evidence="1 2" id="KW-0694">RNA-binding</keyword>
<dbReference type="SUPFAM" id="SSF54928">
    <property type="entry name" value="RNA-binding domain, RBD"/>
    <property type="match status" value="1"/>
</dbReference>
<keyword evidence="5" id="KW-1185">Reference proteome</keyword>
<name>A0A8B8NZ98_9MYRT</name>
<feature type="domain" description="RRM" evidence="4">
    <location>
        <begin position="24"/>
        <end position="101"/>
    </location>
</feature>
<feature type="region of interest" description="Disordered" evidence="3">
    <location>
        <begin position="259"/>
        <end position="280"/>
    </location>
</feature>
<feature type="compositionally biased region" description="Low complexity" evidence="3">
    <location>
        <begin position="265"/>
        <end position="280"/>
    </location>
</feature>
<evidence type="ECO:0000313" key="6">
    <source>
        <dbReference type="RefSeq" id="XP_030527018.1"/>
    </source>
</evidence>
<dbReference type="RefSeq" id="XP_030527018.1">
    <property type="nucleotide sequence ID" value="XM_030671158.2"/>
</dbReference>
<evidence type="ECO:0000313" key="5">
    <source>
        <dbReference type="Proteomes" id="UP000827889"/>
    </source>
</evidence>